<dbReference type="EMBL" id="CAMXCT020000899">
    <property type="protein sequence ID" value="CAL1137941.1"/>
    <property type="molecule type" value="Genomic_DNA"/>
</dbReference>
<keyword evidence="4" id="KW-1185">Reference proteome</keyword>
<comment type="caution">
    <text evidence="2">The sequence shown here is derived from an EMBL/GenBank/DDBJ whole genome shotgun (WGS) entry which is preliminary data.</text>
</comment>
<proteinExistence type="predicted"/>
<gene>
    <name evidence="2" type="ORF">C1SCF055_LOCUS12093</name>
</gene>
<reference evidence="3" key="2">
    <citation type="submission" date="2024-04" db="EMBL/GenBank/DDBJ databases">
        <authorList>
            <person name="Chen Y."/>
            <person name="Shah S."/>
            <person name="Dougan E. K."/>
            <person name="Thang M."/>
            <person name="Chan C."/>
        </authorList>
    </citation>
    <scope>NUCLEOTIDE SEQUENCE [LARGE SCALE GENOMIC DNA]</scope>
</reference>
<feature type="compositionally biased region" description="Low complexity" evidence="1">
    <location>
        <begin position="8"/>
        <end position="18"/>
    </location>
</feature>
<protein>
    <submittedName>
        <fullName evidence="2">Uncharacterized protein</fullName>
    </submittedName>
</protein>
<organism evidence="2">
    <name type="scientific">Cladocopium goreaui</name>
    <dbReference type="NCBI Taxonomy" id="2562237"/>
    <lineage>
        <taxon>Eukaryota</taxon>
        <taxon>Sar</taxon>
        <taxon>Alveolata</taxon>
        <taxon>Dinophyceae</taxon>
        <taxon>Suessiales</taxon>
        <taxon>Symbiodiniaceae</taxon>
        <taxon>Cladocopium</taxon>
    </lineage>
</organism>
<dbReference type="EMBL" id="CAMXCT030000899">
    <property type="protein sequence ID" value="CAL4771878.1"/>
    <property type="molecule type" value="Genomic_DNA"/>
</dbReference>
<dbReference type="Proteomes" id="UP001152797">
    <property type="component" value="Unassembled WGS sequence"/>
</dbReference>
<dbReference type="EMBL" id="CAMXCT010000899">
    <property type="protein sequence ID" value="CAI3984566.1"/>
    <property type="molecule type" value="Genomic_DNA"/>
</dbReference>
<reference evidence="2" key="1">
    <citation type="submission" date="2022-10" db="EMBL/GenBank/DDBJ databases">
        <authorList>
            <person name="Chen Y."/>
            <person name="Dougan E. K."/>
            <person name="Chan C."/>
            <person name="Rhodes N."/>
            <person name="Thang M."/>
        </authorList>
    </citation>
    <scope>NUCLEOTIDE SEQUENCE</scope>
</reference>
<dbReference type="AlphaFoldDB" id="A0A9P1C686"/>
<evidence type="ECO:0000313" key="3">
    <source>
        <dbReference type="EMBL" id="CAL1137941.1"/>
    </source>
</evidence>
<accession>A0A9P1C686</accession>
<feature type="region of interest" description="Disordered" evidence="1">
    <location>
        <begin position="1"/>
        <end position="20"/>
    </location>
</feature>
<evidence type="ECO:0000313" key="4">
    <source>
        <dbReference type="Proteomes" id="UP001152797"/>
    </source>
</evidence>
<evidence type="ECO:0000313" key="2">
    <source>
        <dbReference type="EMBL" id="CAI3984566.1"/>
    </source>
</evidence>
<evidence type="ECO:0000256" key="1">
    <source>
        <dbReference type="SAM" id="MobiDB-lite"/>
    </source>
</evidence>
<name>A0A9P1C686_9DINO</name>
<sequence length="138" mass="14945">MVYQILGSKASSKATSSTCATPPRTVPPMWGSSLWLGLGQELCFSIGDDDHLTRSPDGTSFQEDISENSSTDVFAENEALRSALGECWQRLKDLEAEREGFVSEGVFDLVNTLCHGVKAAGARNERNADSEALPIEFS</sequence>